<protein>
    <recommendedName>
        <fullName evidence="2">DDE-1 domain-containing protein</fullName>
    </recommendedName>
</protein>
<dbReference type="AlphaFoldDB" id="A0AAV2QVK4"/>
<evidence type="ECO:0000313" key="3">
    <source>
        <dbReference type="EMBL" id="CAL4098194.1"/>
    </source>
</evidence>
<dbReference type="EMBL" id="CAXKWB010010491">
    <property type="protein sequence ID" value="CAL4098194.1"/>
    <property type="molecule type" value="Genomic_DNA"/>
</dbReference>
<feature type="compositionally biased region" description="Polar residues" evidence="1">
    <location>
        <begin position="205"/>
        <end position="219"/>
    </location>
</feature>
<evidence type="ECO:0000313" key="4">
    <source>
        <dbReference type="Proteomes" id="UP001497623"/>
    </source>
</evidence>
<feature type="domain" description="DDE-1" evidence="2">
    <location>
        <begin position="1"/>
        <end position="60"/>
    </location>
</feature>
<proteinExistence type="predicted"/>
<feature type="region of interest" description="Disordered" evidence="1">
    <location>
        <begin position="110"/>
        <end position="129"/>
    </location>
</feature>
<dbReference type="Pfam" id="PF03184">
    <property type="entry name" value="DDE_1"/>
    <property type="match status" value="1"/>
</dbReference>
<sequence>MLTYDGHSSHITYGTVKAAMDDNIVIVCLPPNTSHAVQPLDVGVFRSVKALWKTILTDWQKESRLMNLDKSVFPTLLSRLWPKLNPTHAINGFRATGLYPLNKNAVNDKILASTTNPPPNNPQGPRKPTRTLQNAILEVIQPPAKPDAQAAMQNKGRKRTRVQAEQGEVLTNEEVLKRLQVEEENRKKNKKKSKPGITITRKFFTPSSTKKATTAQEKS</sequence>
<evidence type="ECO:0000259" key="2">
    <source>
        <dbReference type="Pfam" id="PF03184"/>
    </source>
</evidence>
<feature type="region of interest" description="Disordered" evidence="1">
    <location>
        <begin position="182"/>
        <end position="219"/>
    </location>
</feature>
<feature type="non-terminal residue" evidence="3">
    <location>
        <position position="219"/>
    </location>
</feature>
<comment type="caution">
    <text evidence="3">The sequence shown here is derived from an EMBL/GenBank/DDBJ whole genome shotgun (WGS) entry which is preliminary data.</text>
</comment>
<dbReference type="Proteomes" id="UP001497623">
    <property type="component" value="Unassembled WGS sequence"/>
</dbReference>
<dbReference type="InterPro" id="IPR004875">
    <property type="entry name" value="DDE_SF_endonuclease_dom"/>
</dbReference>
<reference evidence="3 4" key="1">
    <citation type="submission" date="2024-05" db="EMBL/GenBank/DDBJ databases">
        <authorList>
            <person name="Wallberg A."/>
        </authorList>
    </citation>
    <scope>NUCLEOTIDE SEQUENCE [LARGE SCALE GENOMIC DNA]</scope>
</reference>
<dbReference type="GO" id="GO:0003676">
    <property type="term" value="F:nucleic acid binding"/>
    <property type="evidence" value="ECO:0007669"/>
    <property type="project" value="InterPro"/>
</dbReference>
<keyword evidence="4" id="KW-1185">Reference proteome</keyword>
<organism evidence="3 4">
    <name type="scientific">Meganyctiphanes norvegica</name>
    <name type="common">Northern krill</name>
    <name type="synonym">Thysanopoda norvegica</name>
    <dbReference type="NCBI Taxonomy" id="48144"/>
    <lineage>
        <taxon>Eukaryota</taxon>
        <taxon>Metazoa</taxon>
        <taxon>Ecdysozoa</taxon>
        <taxon>Arthropoda</taxon>
        <taxon>Crustacea</taxon>
        <taxon>Multicrustacea</taxon>
        <taxon>Malacostraca</taxon>
        <taxon>Eumalacostraca</taxon>
        <taxon>Eucarida</taxon>
        <taxon>Euphausiacea</taxon>
        <taxon>Euphausiidae</taxon>
        <taxon>Meganyctiphanes</taxon>
    </lineage>
</organism>
<gene>
    <name evidence="3" type="ORF">MNOR_LOCUS16170</name>
</gene>
<evidence type="ECO:0000256" key="1">
    <source>
        <dbReference type="SAM" id="MobiDB-lite"/>
    </source>
</evidence>
<accession>A0AAV2QVK4</accession>
<name>A0AAV2QVK4_MEGNR</name>